<keyword evidence="2" id="KW-0012">Acyltransferase</keyword>
<protein>
    <submittedName>
        <fullName evidence="4">Unannotated protein</fullName>
    </submittedName>
</protein>
<dbReference type="PROSITE" id="PS51186">
    <property type="entry name" value="GNAT"/>
    <property type="match status" value="1"/>
</dbReference>
<dbReference type="InterPro" id="IPR016181">
    <property type="entry name" value="Acyl_CoA_acyltransferase"/>
</dbReference>
<dbReference type="EMBL" id="CAFBMR010000001">
    <property type="protein sequence ID" value="CAB4899195.1"/>
    <property type="molecule type" value="Genomic_DNA"/>
</dbReference>
<dbReference type="InterPro" id="IPR000182">
    <property type="entry name" value="GNAT_dom"/>
</dbReference>
<dbReference type="InterPro" id="IPR050832">
    <property type="entry name" value="Bact_Acetyltransf"/>
</dbReference>
<gene>
    <name evidence="4" type="ORF">UFOPK3610_00020</name>
</gene>
<reference evidence="4" key="1">
    <citation type="submission" date="2020-05" db="EMBL/GenBank/DDBJ databases">
        <authorList>
            <person name="Chiriac C."/>
            <person name="Salcher M."/>
            <person name="Ghai R."/>
            <person name="Kavagutti S V."/>
        </authorList>
    </citation>
    <scope>NUCLEOTIDE SEQUENCE</scope>
</reference>
<evidence type="ECO:0000256" key="1">
    <source>
        <dbReference type="ARBA" id="ARBA00022679"/>
    </source>
</evidence>
<evidence type="ECO:0000256" key="2">
    <source>
        <dbReference type="ARBA" id="ARBA00023315"/>
    </source>
</evidence>
<dbReference type="SUPFAM" id="SSF55729">
    <property type="entry name" value="Acyl-CoA N-acyltransferases (Nat)"/>
    <property type="match status" value="1"/>
</dbReference>
<dbReference type="Gene3D" id="3.40.630.30">
    <property type="match status" value="1"/>
</dbReference>
<evidence type="ECO:0000313" key="4">
    <source>
        <dbReference type="EMBL" id="CAB4899195.1"/>
    </source>
</evidence>
<dbReference type="GO" id="GO:0016747">
    <property type="term" value="F:acyltransferase activity, transferring groups other than amino-acyl groups"/>
    <property type="evidence" value="ECO:0007669"/>
    <property type="project" value="InterPro"/>
</dbReference>
<dbReference type="Pfam" id="PF00583">
    <property type="entry name" value="Acetyltransf_1"/>
    <property type="match status" value="1"/>
</dbReference>
<proteinExistence type="predicted"/>
<accession>A0A6J7G1K9</accession>
<dbReference type="AlphaFoldDB" id="A0A6J7G1K9"/>
<name>A0A6J7G1K9_9ZZZZ</name>
<evidence type="ECO:0000259" key="3">
    <source>
        <dbReference type="PROSITE" id="PS51186"/>
    </source>
</evidence>
<organism evidence="4">
    <name type="scientific">freshwater metagenome</name>
    <dbReference type="NCBI Taxonomy" id="449393"/>
    <lineage>
        <taxon>unclassified sequences</taxon>
        <taxon>metagenomes</taxon>
        <taxon>ecological metagenomes</taxon>
    </lineage>
</organism>
<sequence>MARNVVVRPAVPADFAELDPLWLELALVGPGSQSGVDRARSRWERSWLEADATYVASIDRTPVGMIALAIQDTGAWTGRVLVMTVLHVTHSAQHKGVGNALLEVAAEFALATGVESVAVDVPPTMREANRFFARVGFAPVVTRRVMSSASLKRRLDAAPGGRMARLRARSAARRASAQPGAVSP</sequence>
<dbReference type="CDD" id="cd04301">
    <property type="entry name" value="NAT_SF"/>
    <property type="match status" value="1"/>
</dbReference>
<feature type="domain" description="N-acetyltransferase" evidence="3">
    <location>
        <begin position="5"/>
        <end position="156"/>
    </location>
</feature>
<dbReference type="PANTHER" id="PTHR43877">
    <property type="entry name" value="AMINOALKYLPHOSPHONATE N-ACETYLTRANSFERASE-RELATED-RELATED"/>
    <property type="match status" value="1"/>
</dbReference>
<dbReference type="PANTHER" id="PTHR43877:SF2">
    <property type="entry name" value="AMINOALKYLPHOSPHONATE N-ACETYLTRANSFERASE-RELATED"/>
    <property type="match status" value="1"/>
</dbReference>
<keyword evidence="1" id="KW-0808">Transferase</keyword>